<evidence type="ECO:0000256" key="1">
    <source>
        <dbReference type="SAM" id="MobiDB-lite"/>
    </source>
</evidence>
<dbReference type="EMBL" id="JACSDZ010000005">
    <property type="protein sequence ID" value="KAF7403645.1"/>
    <property type="molecule type" value="Genomic_DNA"/>
</dbReference>
<feature type="compositionally biased region" description="Polar residues" evidence="1">
    <location>
        <begin position="16"/>
        <end position="28"/>
    </location>
</feature>
<proteinExistence type="predicted"/>
<gene>
    <name evidence="2" type="ORF">HZH68_006439</name>
</gene>
<sequence>MMCEEVARRNVPPPGNSYSPVRNSNTGLRENFSRKPSFVLGSHDVRRGGMRNHANPYEDIPPLFQNTGYWFRENSFSKSGILVI</sequence>
<reference evidence="2" key="1">
    <citation type="journal article" date="2020" name="G3 (Bethesda)">
        <title>High-Quality Assemblies for Three Invasive Social Wasps from the &lt;i&gt;Vespula&lt;/i&gt; Genus.</title>
        <authorList>
            <person name="Harrop T.W.R."/>
            <person name="Guhlin J."/>
            <person name="McLaughlin G.M."/>
            <person name="Permina E."/>
            <person name="Stockwell P."/>
            <person name="Gilligan J."/>
            <person name="Le Lec M.F."/>
            <person name="Gruber M.A.M."/>
            <person name="Quinn O."/>
            <person name="Lovegrove M."/>
            <person name="Duncan E.J."/>
            <person name="Remnant E.J."/>
            <person name="Van Eeckhoven J."/>
            <person name="Graham B."/>
            <person name="Knapp R.A."/>
            <person name="Langford K.W."/>
            <person name="Kronenberg Z."/>
            <person name="Press M.O."/>
            <person name="Eacker S.M."/>
            <person name="Wilson-Rankin E.E."/>
            <person name="Purcell J."/>
            <person name="Lester P.J."/>
            <person name="Dearden P.K."/>
        </authorList>
    </citation>
    <scope>NUCLEOTIDE SEQUENCE</scope>
    <source>
        <strain evidence="2">Linc-1</strain>
    </source>
</reference>
<dbReference type="AlphaFoldDB" id="A0A834KBS6"/>
<evidence type="ECO:0000313" key="3">
    <source>
        <dbReference type="Proteomes" id="UP000617340"/>
    </source>
</evidence>
<comment type="caution">
    <text evidence="2">The sequence shown here is derived from an EMBL/GenBank/DDBJ whole genome shotgun (WGS) entry which is preliminary data.</text>
</comment>
<organism evidence="2 3">
    <name type="scientific">Vespula germanica</name>
    <name type="common">German yellow jacket</name>
    <name type="synonym">Paravespula germanica</name>
    <dbReference type="NCBI Taxonomy" id="30212"/>
    <lineage>
        <taxon>Eukaryota</taxon>
        <taxon>Metazoa</taxon>
        <taxon>Ecdysozoa</taxon>
        <taxon>Arthropoda</taxon>
        <taxon>Hexapoda</taxon>
        <taxon>Insecta</taxon>
        <taxon>Pterygota</taxon>
        <taxon>Neoptera</taxon>
        <taxon>Endopterygota</taxon>
        <taxon>Hymenoptera</taxon>
        <taxon>Apocrita</taxon>
        <taxon>Aculeata</taxon>
        <taxon>Vespoidea</taxon>
        <taxon>Vespidae</taxon>
        <taxon>Vespinae</taxon>
        <taxon>Vespula</taxon>
    </lineage>
</organism>
<keyword evidence="3" id="KW-1185">Reference proteome</keyword>
<dbReference type="Proteomes" id="UP000617340">
    <property type="component" value="Unassembled WGS sequence"/>
</dbReference>
<name>A0A834KBS6_VESGE</name>
<evidence type="ECO:0000313" key="2">
    <source>
        <dbReference type="EMBL" id="KAF7403645.1"/>
    </source>
</evidence>
<accession>A0A834KBS6</accession>
<feature type="region of interest" description="Disordered" evidence="1">
    <location>
        <begin position="1"/>
        <end position="32"/>
    </location>
</feature>
<protein>
    <submittedName>
        <fullName evidence="2">Uncharacterized protein</fullName>
    </submittedName>
</protein>